<accession>A0A9W8TFB6</accession>
<reference evidence="1" key="1">
    <citation type="submission" date="2022-07" db="EMBL/GenBank/DDBJ databases">
        <title>Genome Sequence of Agrocybe chaxingu.</title>
        <authorList>
            <person name="Buettner E."/>
        </authorList>
    </citation>
    <scope>NUCLEOTIDE SEQUENCE</scope>
    <source>
        <strain evidence="1">MP-N11</strain>
    </source>
</reference>
<dbReference type="OrthoDB" id="3039255at2759"/>
<proteinExistence type="predicted"/>
<dbReference type="Proteomes" id="UP001148786">
    <property type="component" value="Unassembled WGS sequence"/>
</dbReference>
<evidence type="ECO:0008006" key="3">
    <source>
        <dbReference type="Google" id="ProtNLM"/>
    </source>
</evidence>
<organism evidence="1 2">
    <name type="scientific">Agrocybe chaxingu</name>
    <dbReference type="NCBI Taxonomy" id="84603"/>
    <lineage>
        <taxon>Eukaryota</taxon>
        <taxon>Fungi</taxon>
        <taxon>Dikarya</taxon>
        <taxon>Basidiomycota</taxon>
        <taxon>Agaricomycotina</taxon>
        <taxon>Agaricomycetes</taxon>
        <taxon>Agaricomycetidae</taxon>
        <taxon>Agaricales</taxon>
        <taxon>Agaricineae</taxon>
        <taxon>Strophariaceae</taxon>
        <taxon>Agrocybe</taxon>
    </lineage>
</organism>
<dbReference type="InterPro" id="IPR032675">
    <property type="entry name" value="LRR_dom_sf"/>
</dbReference>
<sequence length="545" mass="61061">MPPTPTPDLPYDIWLHITSFLPLSQLKTLYPANSALLEIALDARYRTEFIGPLAHPDTKRALARLTDPFVARRVRTFIFKPGDLCRLLQESKYEESKSEESKFEEQYERKLVDAFSGMRISQPSARPHTRPRNHTSNIPPPHFLSLCTCSPALPTTPTSDTTPSPHLKTYKRVMSIMRGMAGLAELHVEISCKDYWYFTNSGADAGVPALFAAGWQAFGRSLRVLELRVPLEDLALVLPLPEDGVVLECLEKVSLSIIRASLTTNEEIVLRSTVLPFLRTYRNTLRSLALDVQEHTNLSPFLSSLALPPTRMRFLSSFFLARPFISTEQTDFSGLHAFLLAHNEHLTSLSLKMNATFTHHATPEVFFSHQSFALALPILQHLSIHLAHFPSGHAGGIIPYIHQFAQTLVSLTLQGQFWPDHRVLALLEGFGLDSRLRDLRMAVATFGPALLSALAEHLPALEILDLDFKEISPPCYIPGFGSPFSLLLSQLSFPDWRLHKLEMKPLDATDSIRKLCKAALVNALPGVLLFCGRNREEYVSTTDLI</sequence>
<name>A0A9W8TFB6_9AGAR</name>
<gene>
    <name evidence="1" type="ORF">NLJ89_g896</name>
</gene>
<dbReference type="SUPFAM" id="SSF52047">
    <property type="entry name" value="RNI-like"/>
    <property type="match status" value="1"/>
</dbReference>
<evidence type="ECO:0000313" key="1">
    <source>
        <dbReference type="EMBL" id="KAJ3516806.1"/>
    </source>
</evidence>
<dbReference type="AlphaFoldDB" id="A0A9W8TFB6"/>
<evidence type="ECO:0000313" key="2">
    <source>
        <dbReference type="Proteomes" id="UP001148786"/>
    </source>
</evidence>
<dbReference type="EMBL" id="JANKHO010000041">
    <property type="protein sequence ID" value="KAJ3516806.1"/>
    <property type="molecule type" value="Genomic_DNA"/>
</dbReference>
<comment type="caution">
    <text evidence="1">The sequence shown here is derived from an EMBL/GenBank/DDBJ whole genome shotgun (WGS) entry which is preliminary data.</text>
</comment>
<protein>
    <recommendedName>
        <fullName evidence="3">F-box domain-containing protein</fullName>
    </recommendedName>
</protein>
<dbReference type="Gene3D" id="3.80.10.10">
    <property type="entry name" value="Ribonuclease Inhibitor"/>
    <property type="match status" value="1"/>
</dbReference>
<keyword evidence="2" id="KW-1185">Reference proteome</keyword>